<accession>A0ABV5LVI1</accession>
<keyword evidence="3" id="KW-0378">Hydrolase</keyword>
<dbReference type="Proteomes" id="UP001589748">
    <property type="component" value="Unassembled WGS sequence"/>
</dbReference>
<name>A0ABV5LVI1_9ACTN</name>
<evidence type="ECO:0000256" key="1">
    <source>
        <dbReference type="ARBA" id="ARBA00022729"/>
    </source>
</evidence>
<dbReference type="EC" id="3.4.21.-" evidence="3"/>
<protein>
    <submittedName>
        <fullName evidence="3">Trypsin-like serine peptidase</fullName>
        <ecNumber evidence="3">3.4.21.-</ecNumber>
    </submittedName>
</protein>
<dbReference type="InterPro" id="IPR043504">
    <property type="entry name" value="Peptidase_S1_PA_chymotrypsin"/>
</dbReference>
<reference evidence="3 4" key="1">
    <citation type="submission" date="2024-09" db="EMBL/GenBank/DDBJ databases">
        <authorList>
            <person name="Sun Q."/>
            <person name="Mori K."/>
        </authorList>
    </citation>
    <scope>NUCLEOTIDE SEQUENCE [LARGE SCALE GENOMIC DNA]</scope>
    <source>
        <strain evidence="3 4">TISTR 1856</strain>
    </source>
</reference>
<evidence type="ECO:0000256" key="2">
    <source>
        <dbReference type="SAM" id="MobiDB-lite"/>
    </source>
</evidence>
<dbReference type="InterPro" id="IPR009003">
    <property type="entry name" value="Peptidase_S1_PA"/>
</dbReference>
<dbReference type="RefSeq" id="WP_380137411.1">
    <property type="nucleotide sequence ID" value="NZ_JBHLUI010000008.1"/>
</dbReference>
<evidence type="ECO:0000313" key="4">
    <source>
        <dbReference type="Proteomes" id="UP001589748"/>
    </source>
</evidence>
<keyword evidence="4" id="KW-1185">Reference proteome</keyword>
<dbReference type="EMBL" id="JBHMDM010000007">
    <property type="protein sequence ID" value="MFB9378105.1"/>
    <property type="molecule type" value="Genomic_DNA"/>
</dbReference>
<dbReference type="InterPro" id="IPR050966">
    <property type="entry name" value="Glutamyl_endopeptidase"/>
</dbReference>
<dbReference type="PANTHER" id="PTHR15462">
    <property type="entry name" value="SERINE PROTEASE"/>
    <property type="match status" value="1"/>
</dbReference>
<proteinExistence type="predicted"/>
<dbReference type="Gene3D" id="2.40.10.10">
    <property type="entry name" value="Trypsin-like serine proteases"/>
    <property type="match status" value="2"/>
</dbReference>
<feature type="compositionally biased region" description="Pro residues" evidence="2">
    <location>
        <begin position="1"/>
        <end position="11"/>
    </location>
</feature>
<comment type="caution">
    <text evidence="3">The sequence shown here is derived from an EMBL/GenBank/DDBJ whole genome shotgun (WGS) entry which is preliminary data.</text>
</comment>
<organism evidence="3 4">
    <name type="scientific">Kineococcus gynurae</name>
    <dbReference type="NCBI Taxonomy" id="452979"/>
    <lineage>
        <taxon>Bacteria</taxon>
        <taxon>Bacillati</taxon>
        <taxon>Actinomycetota</taxon>
        <taxon>Actinomycetes</taxon>
        <taxon>Kineosporiales</taxon>
        <taxon>Kineosporiaceae</taxon>
        <taxon>Kineococcus</taxon>
    </lineage>
</organism>
<feature type="region of interest" description="Disordered" evidence="2">
    <location>
        <begin position="1"/>
        <end position="27"/>
    </location>
</feature>
<dbReference type="SUPFAM" id="SSF50494">
    <property type="entry name" value="Trypsin-like serine proteases"/>
    <property type="match status" value="1"/>
</dbReference>
<gene>
    <name evidence="3" type="ORF">ACFFVI_14125</name>
</gene>
<sequence>MPAASRPPAPSRPADRPRPSARARSRTAARIAAALGPVLGAVLALPAPALAVSPAMSPAEAAGDVATAGAGQRDAAQRYWTVDRMADALPVTPAGAPIPDHPNGTGRAATGLLSTSAGDEARLVGATRWTAASPVTDVVGKVFFTRAGRPYVCSAASVGAGAVGVVVTAGHCTFQAGRPVENFVFVPGYAAGVRPHGTWPAQTLLTTEAWRTAAPGTPAALAGDVGFAVLAPQDGRSLGEVVGALDIAFAPVEDPAGSGDPVRPGAAEVTVLGYPAGGGEQDGEHLTWCAGPTDRDTTTTRDRSIGCAMSGGSSGGPWITDLDPRTGSGTVTSVVSFAYEGDTSTLFGPVLGPGARAAYDAARTTPPR</sequence>
<keyword evidence="1" id="KW-0732">Signal</keyword>
<evidence type="ECO:0000313" key="3">
    <source>
        <dbReference type="EMBL" id="MFB9378105.1"/>
    </source>
</evidence>
<dbReference type="GO" id="GO:0016787">
    <property type="term" value="F:hydrolase activity"/>
    <property type="evidence" value="ECO:0007669"/>
    <property type="project" value="UniProtKB-KW"/>
</dbReference>